<comment type="caution">
    <text evidence="1">The sequence shown here is derived from an EMBL/GenBank/DDBJ whole genome shotgun (WGS) entry which is preliminary data.</text>
</comment>
<protein>
    <submittedName>
        <fullName evidence="1">Uncharacterized protein</fullName>
    </submittedName>
</protein>
<sequence>MNPSELQNLNDYSPSSTTIKFNHPIPLIRGPIPTSYRDSPSSGAHVLAFRSPDSWASAYKACQSKITDQCEGGARVGCAIAASEKCKPPWWRNLIGGAKLEDLKERERCEEREMEECMSSAKEKCVGFASNKCWRPFNDARIVVTKDKVERLVVKKLASLVSLPESSKWVGLIGDVVSEIDVTNQRASELLAGDVKYEWFFSAKLEKQ</sequence>
<accession>A0AAV8SBV3</accession>
<dbReference type="GO" id="GO:0009536">
    <property type="term" value="C:plastid"/>
    <property type="evidence" value="ECO:0007669"/>
    <property type="project" value="TreeGrafter"/>
</dbReference>
<dbReference type="Proteomes" id="UP001159364">
    <property type="component" value="Linkage Group LG12"/>
</dbReference>
<proteinExistence type="predicted"/>
<dbReference type="AlphaFoldDB" id="A0AAV8SBV3"/>
<dbReference type="PANTHER" id="PTHR36773:SF1">
    <property type="entry name" value="EXPRESSED PROTEIN"/>
    <property type="match status" value="1"/>
</dbReference>
<evidence type="ECO:0000313" key="1">
    <source>
        <dbReference type="EMBL" id="KAJ8749525.1"/>
    </source>
</evidence>
<evidence type="ECO:0000313" key="2">
    <source>
        <dbReference type="Proteomes" id="UP001159364"/>
    </source>
</evidence>
<name>A0AAV8SBV3_9ROSI</name>
<dbReference type="PANTHER" id="PTHR36773">
    <property type="entry name" value="EXPRESSED PROTEIN"/>
    <property type="match status" value="1"/>
</dbReference>
<gene>
    <name evidence="1" type="ORF">K2173_025720</name>
</gene>
<dbReference type="EMBL" id="JAIWQS010000012">
    <property type="protein sequence ID" value="KAJ8749525.1"/>
    <property type="molecule type" value="Genomic_DNA"/>
</dbReference>
<organism evidence="1 2">
    <name type="scientific">Erythroxylum novogranatense</name>
    <dbReference type="NCBI Taxonomy" id="1862640"/>
    <lineage>
        <taxon>Eukaryota</taxon>
        <taxon>Viridiplantae</taxon>
        <taxon>Streptophyta</taxon>
        <taxon>Embryophyta</taxon>
        <taxon>Tracheophyta</taxon>
        <taxon>Spermatophyta</taxon>
        <taxon>Magnoliopsida</taxon>
        <taxon>eudicotyledons</taxon>
        <taxon>Gunneridae</taxon>
        <taxon>Pentapetalae</taxon>
        <taxon>rosids</taxon>
        <taxon>fabids</taxon>
        <taxon>Malpighiales</taxon>
        <taxon>Erythroxylaceae</taxon>
        <taxon>Erythroxylum</taxon>
    </lineage>
</organism>
<reference evidence="1 2" key="1">
    <citation type="submission" date="2021-09" db="EMBL/GenBank/DDBJ databases">
        <title>Genomic insights and catalytic innovation underlie evolution of tropane alkaloids biosynthesis.</title>
        <authorList>
            <person name="Wang Y.-J."/>
            <person name="Tian T."/>
            <person name="Huang J.-P."/>
            <person name="Huang S.-X."/>
        </authorList>
    </citation>
    <scope>NUCLEOTIDE SEQUENCE [LARGE SCALE GENOMIC DNA]</scope>
    <source>
        <strain evidence="1">KIB-2018</strain>
        <tissue evidence="1">Leaf</tissue>
    </source>
</reference>
<keyword evidence="2" id="KW-1185">Reference proteome</keyword>